<evidence type="ECO:0000313" key="4">
    <source>
        <dbReference type="Proteomes" id="UP001369086"/>
    </source>
</evidence>
<dbReference type="PANTHER" id="PTHR43943">
    <property type="entry name" value="DEHYDROGENASE/REDUCTASE (SDR FAMILY) MEMBER 4"/>
    <property type="match status" value="1"/>
</dbReference>
<gene>
    <name evidence="3" type="ORF">HHUSO_G34754</name>
</gene>
<dbReference type="Pfam" id="PF13561">
    <property type="entry name" value="adh_short_C2"/>
    <property type="match status" value="1"/>
</dbReference>
<dbReference type="InterPro" id="IPR020904">
    <property type="entry name" value="Sc_DH/Rdtase_CS"/>
</dbReference>
<reference evidence="3 4" key="1">
    <citation type="submission" date="2021-05" db="EMBL/GenBank/DDBJ databases">
        <authorList>
            <person name="Zahm M."/>
            <person name="Klopp C."/>
            <person name="Cabau C."/>
            <person name="Kuhl H."/>
            <person name="Suciu R."/>
            <person name="Ciorpac M."/>
            <person name="Holostenco D."/>
            <person name="Gessner J."/>
            <person name="Wuertz S."/>
            <person name="Hohne C."/>
            <person name="Stock M."/>
            <person name="Gislard M."/>
            <person name="Lluch J."/>
            <person name="Milhes M."/>
            <person name="Lampietro C."/>
            <person name="Lopez Roques C."/>
            <person name="Donnadieu C."/>
            <person name="Du K."/>
            <person name="Schartl M."/>
            <person name="Guiguen Y."/>
        </authorList>
    </citation>
    <scope>NUCLEOTIDE SEQUENCE [LARGE SCALE GENOMIC DNA]</scope>
    <source>
        <strain evidence="3">Hh-F2</strain>
        <tissue evidence="3">Blood</tissue>
    </source>
</reference>
<dbReference type="PRINTS" id="PR00080">
    <property type="entry name" value="SDRFAMILY"/>
</dbReference>
<dbReference type="InterPro" id="IPR002347">
    <property type="entry name" value="SDR_fam"/>
</dbReference>
<keyword evidence="2" id="KW-0560">Oxidoreductase</keyword>
<dbReference type="PRINTS" id="PR00081">
    <property type="entry name" value="GDHRDH"/>
</dbReference>
<name>A0ABR0Y635_HUSHU</name>
<evidence type="ECO:0000256" key="1">
    <source>
        <dbReference type="ARBA" id="ARBA00006484"/>
    </source>
</evidence>
<proteinExistence type="inferred from homology"/>
<comment type="caution">
    <text evidence="3">The sequence shown here is derived from an EMBL/GenBank/DDBJ whole genome shotgun (WGS) entry which is preliminary data.</text>
</comment>
<protein>
    <submittedName>
        <fullName evidence="3">Dehydrogenase/reductase SDR family member 4-like</fullName>
    </submittedName>
</protein>
<sequence>MAPVSPPVLTKIVKALTIGMLPARAALLRHFTRGRWSAQLCSSQRTMSSSNPGPSGKLQGKIALVTASTEGIGFAAARGLAQQGALVVLSSRQKDKVDRAMAELRSQNLNVTGTTCHVGKREDRERLVATTVRDHGGIDILVSNAAVNPFFGNIMDSTEDVWDKILDVNVKATFLLAKLVVPHMEARGGGSIVIISSIAGYQPFQALGPYSVSKTALLGLTKALAPELAHMNIRVNCVAPGLIKTKFSSALWQNKGAADEFLKNLSIKRIGTPDDISGTVSFLCSEDASYITGETIVVAGGMNARL</sequence>
<evidence type="ECO:0000313" key="3">
    <source>
        <dbReference type="EMBL" id="KAK6467710.1"/>
    </source>
</evidence>
<evidence type="ECO:0000256" key="2">
    <source>
        <dbReference type="ARBA" id="ARBA00023002"/>
    </source>
</evidence>
<keyword evidence="4" id="KW-1185">Reference proteome</keyword>
<dbReference type="Proteomes" id="UP001369086">
    <property type="component" value="Unassembled WGS sequence"/>
</dbReference>
<dbReference type="PROSITE" id="PS00061">
    <property type="entry name" value="ADH_SHORT"/>
    <property type="match status" value="1"/>
</dbReference>
<dbReference type="InterPro" id="IPR036291">
    <property type="entry name" value="NAD(P)-bd_dom_sf"/>
</dbReference>
<dbReference type="NCBIfam" id="NF005559">
    <property type="entry name" value="PRK07231.1"/>
    <property type="match status" value="1"/>
</dbReference>
<dbReference type="SUPFAM" id="SSF51735">
    <property type="entry name" value="NAD(P)-binding Rossmann-fold domains"/>
    <property type="match status" value="1"/>
</dbReference>
<organism evidence="3 4">
    <name type="scientific">Huso huso</name>
    <name type="common">Beluga</name>
    <name type="synonym">Acipenser huso</name>
    <dbReference type="NCBI Taxonomy" id="61971"/>
    <lineage>
        <taxon>Eukaryota</taxon>
        <taxon>Metazoa</taxon>
        <taxon>Chordata</taxon>
        <taxon>Craniata</taxon>
        <taxon>Vertebrata</taxon>
        <taxon>Euteleostomi</taxon>
        <taxon>Actinopterygii</taxon>
        <taxon>Chondrostei</taxon>
        <taxon>Acipenseriformes</taxon>
        <taxon>Acipenseridae</taxon>
        <taxon>Huso</taxon>
    </lineage>
</organism>
<dbReference type="EMBL" id="JAHFZB010000048">
    <property type="protein sequence ID" value="KAK6467710.1"/>
    <property type="molecule type" value="Genomic_DNA"/>
</dbReference>
<accession>A0ABR0Y635</accession>
<dbReference type="Gene3D" id="3.40.50.720">
    <property type="entry name" value="NAD(P)-binding Rossmann-like Domain"/>
    <property type="match status" value="1"/>
</dbReference>
<dbReference type="PANTHER" id="PTHR43943:SF2">
    <property type="entry name" value="DEHYDROGENASE_REDUCTASE 4"/>
    <property type="match status" value="1"/>
</dbReference>
<comment type="similarity">
    <text evidence="1">Belongs to the short-chain dehydrogenases/reductases (SDR) family.</text>
</comment>